<proteinExistence type="predicted"/>
<reference evidence="2" key="2">
    <citation type="submission" date="2023-03" db="EMBL/GenBank/DDBJ databases">
        <authorList>
            <person name="Inwood S.N."/>
            <person name="Skelly J.G."/>
            <person name="Guhlin J."/>
            <person name="Harrop T.W.R."/>
            <person name="Goldson S.G."/>
            <person name="Dearden P.K."/>
        </authorList>
    </citation>
    <scope>NUCLEOTIDE SEQUENCE</scope>
    <source>
        <strain evidence="2">Irish</strain>
        <tissue evidence="2">Whole body</tissue>
    </source>
</reference>
<keyword evidence="1" id="KW-1133">Transmembrane helix</keyword>
<evidence type="ECO:0000256" key="1">
    <source>
        <dbReference type="SAM" id="Phobius"/>
    </source>
</evidence>
<evidence type="ECO:0000313" key="2">
    <source>
        <dbReference type="EMBL" id="KAK0164255.1"/>
    </source>
</evidence>
<comment type="caution">
    <text evidence="2">The sequence shown here is derived from an EMBL/GenBank/DDBJ whole genome shotgun (WGS) entry which is preliminary data.</text>
</comment>
<organism evidence="2 3">
    <name type="scientific">Microctonus aethiopoides</name>
    <dbReference type="NCBI Taxonomy" id="144406"/>
    <lineage>
        <taxon>Eukaryota</taxon>
        <taxon>Metazoa</taxon>
        <taxon>Ecdysozoa</taxon>
        <taxon>Arthropoda</taxon>
        <taxon>Hexapoda</taxon>
        <taxon>Insecta</taxon>
        <taxon>Pterygota</taxon>
        <taxon>Neoptera</taxon>
        <taxon>Endopterygota</taxon>
        <taxon>Hymenoptera</taxon>
        <taxon>Apocrita</taxon>
        <taxon>Ichneumonoidea</taxon>
        <taxon>Braconidae</taxon>
        <taxon>Euphorinae</taxon>
        <taxon>Microctonus</taxon>
    </lineage>
</organism>
<accession>A0AA39F7B3</accession>
<keyword evidence="1" id="KW-0812">Transmembrane</keyword>
<gene>
    <name evidence="2" type="ORF">PV328_002903</name>
</gene>
<protein>
    <recommendedName>
        <fullName evidence="4">ER-bound oxygenase mpaB/mpaB'/Rubber oxygenase catalytic domain-containing protein</fullName>
    </recommendedName>
</protein>
<feature type="transmembrane region" description="Helical" evidence="1">
    <location>
        <begin position="55"/>
        <end position="76"/>
    </location>
</feature>
<dbReference type="PANTHER" id="PTHR37159">
    <property type="entry name" value="GH11867P"/>
    <property type="match status" value="1"/>
</dbReference>
<evidence type="ECO:0000313" key="3">
    <source>
        <dbReference type="Proteomes" id="UP001168990"/>
    </source>
</evidence>
<reference evidence="2" key="1">
    <citation type="journal article" date="2023" name="bioRxiv">
        <title>Scaffold-level genome assemblies of two parasitoid biocontrol wasps reveal the parthenogenesis mechanism and an associated novel virus.</title>
        <authorList>
            <person name="Inwood S."/>
            <person name="Skelly J."/>
            <person name="Guhlin J."/>
            <person name="Harrop T."/>
            <person name="Goldson S."/>
            <person name="Dearden P."/>
        </authorList>
    </citation>
    <scope>NUCLEOTIDE SEQUENCE</scope>
    <source>
        <strain evidence="2">Irish</strain>
        <tissue evidence="2">Whole body</tissue>
    </source>
</reference>
<dbReference type="EMBL" id="JAQQBS010001422">
    <property type="protein sequence ID" value="KAK0164255.1"/>
    <property type="molecule type" value="Genomic_DNA"/>
</dbReference>
<dbReference type="Proteomes" id="UP001168990">
    <property type="component" value="Unassembled WGS sequence"/>
</dbReference>
<dbReference type="AlphaFoldDB" id="A0AA39F7B3"/>
<dbReference type="PANTHER" id="PTHR37159:SF1">
    <property type="entry name" value="GH11867P"/>
    <property type="match status" value="1"/>
</dbReference>
<keyword evidence="1" id="KW-0472">Membrane</keyword>
<sequence length="391" mass="44837">MREIDCGDAVEQRLQTLLKEGPNVFADSKISTMALPEYYDPMKFRCGQNVFKNNIFTMMIAKLSGLLLLLAIPSILKILKFTKQSGTPCASFRRYASTILHTCIWYKNSPDQDIEFFVSLKNVRKKHCVASRRSNEAGIGRISQLDMALTQFGFMGFTLLSAKRLGICATDDELEGLLHFWRVVACMLGTEERFNLCNGSVKECTFLCERLLEEVFVPHLAEKNKDFDEMSDVLLEGLWPINPFINNKAFKLFTNHLIISAIPNNNHSLNIDDRSLPIKKLSYRRLIVVIINRMPTSSRRNNISRELRHGTINNYRRFYFCDWESNIGYGVAISLAVFEAKRLLIIILELFIKWNVIRIAGGYQPVIYTVTDIFVGFIAAIQTITTLRKYV</sequence>
<name>A0AA39F7B3_9HYME</name>
<keyword evidence="3" id="KW-1185">Reference proteome</keyword>
<feature type="transmembrane region" description="Helical" evidence="1">
    <location>
        <begin position="366"/>
        <end position="387"/>
    </location>
</feature>
<evidence type="ECO:0008006" key="4">
    <source>
        <dbReference type="Google" id="ProtNLM"/>
    </source>
</evidence>